<feature type="transmembrane region" description="Helical" evidence="6">
    <location>
        <begin position="121"/>
        <end position="142"/>
    </location>
</feature>
<dbReference type="PANTHER" id="PTHR30086">
    <property type="entry name" value="ARGININE EXPORTER PROTEIN ARGO"/>
    <property type="match status" value="1"/>
</dbReference>
<dbReference type="Proteomes" id="UP000182178">
    <property type="component" value="Unassembled WGS sequence"/>
</dbReference>
<accession>A0ABP2A878</accession>
<gene>
    <name evidence="7" type="ORF">Ga0061061_11361</name>
</gene>
<evidence type="ECO:0000256" key="6">
    <source>
        <dbReference type="SAM" id="Phobius"/>
    </source>
</evidence>
<feature type="transmembrane region" description="Helical" evidence="6">
    <location>
        <begin position="154"/>
        <end position="178"/>
    </location>
</feature>
<dbReference type="PANTHER" id="PTHR30086:SF20">
    <property type="entry name" value="ARGININE EXPORTER PROTEIN ARGO-RELATED"/>
    <property type="match status" value="1"/>
</dbReference>
<proteinExistence type="predicted"/>
<keyword evidence="4 6" id="KW-1133">Transmembrane helix</keyword>
<comment type="caution">
    <text evidence="7">The sequence shown here is derived from an EMBL/GenBank/DDBJ whole genome shotgun (WGS) entry which is preliminary data.</text>
</comment>
<evidence type="ECO:0000256" key="4">
    <source>
        <dbReference type="ARBA" id="ARBA00022989"/>
    </source>
</evidence>
<feature type="transmembrane region" description="Helical" evidence="6">
    <location>
        <begin position="12"/>
        <end position="37"/>
    </location>
</feature>
<evidence type="ECO:0000256" key="2">
    <source>
        <dbReference type="ARBA" id="ARBA00022475"/>
    </source>
</evidence>
<evidence type="ECO:0000256" key="1">
    <source>
        <dbReference type="ARBA" id="ARBA00004651"/>
    </source>
</evidence>
<keyword evidence="5 6" id="KW-0472">Membrane</keyword>
<name>A0ABP2A878_9HYPH</name>
<evidence type="ECO:0000313" key="8">
    <source>
        <dbReference type="Proteomes" id="UP000182178"/>
    </source>
</evidence>
<keyword evidence="2" id="KW-1003">Cell membrane</keyword>
<dbReference type="InterPro" id="IPR001123">
    <property type="entry name" value="LeuE-type"/>
</dbReference>
<reference evidence="7 8" key="1">
    <citation type="submission" date="2015-08" db="EMBL/GenBank/DDBJ databases">
        <authorList>
            <person name="Varghese N."/>
        </authorList>
    </citation>
    <scope>NUCLEOTIDE SEQUENCE [LARGE SCALE GENOMIC DNA]</scope>
    <source>
        <strain evidence="7 8">DSM 18167</strain>
    </source>
</reference>
<sequence length="213" mass="22271">MELLLFMSGLDLTGLLVFAGTLAVAAASPGPGIAAIVARVLGRGTQGAAAFTAGLAIGDVVWLTFAVTGLAVLAQTFHGVFLVVKYAGAAYLLYLAWKLWSAPAEAREIEADRRREHPVKLFFAGLAVTLGNPKVIVFYLALVPNIVDLARLDAVGYVELVVVTLSILAAVFSAYIVLAARARRLFTSAQAVRLVNRATGTMMAGAAVAVASR</sequence>
<evidence type="ECO:0000256" key="3">
    <source>
        <dbReference type="ARBA" id="ARBA00022692"/>
    </source>
</evidence>
<feature type="transmembrane region" description="Helical" evidence="6">
    <location>
        <begin position="80"/>
        <end position="100"/>
    </location>
</feature>
<keyword evidence="8" id="KW-1185">Reference proteome</keyword>
<evidence type="ECO:0000313" key="7">
    <source>
        <dbReference type="EMBL" id="CUA90525.1"/>
    </source>
</evidence>
<organism evidence="7 8">
    <name type="scientific">Chelatococcus sambhunathii</name>
    <dbReference type="NCBI Taxonomy" id="363953"/>
    <lineage>
        <taxon>Bacteria</taxon>
        <taxon>Pseudomonadati</taxon>
        <taxon>Pseudomonadota</taxon>
        <taxon>Alphaproteobacteria</taxon>
        <taxon>Hyphomicrobiales</taxon>
        <taxon>Chelatococcaceae</taxon>
        <taxon>Chelatococcus</taxon>
    </lineage>
</organism>
<protein>
    <submittedName>
        <fullName evidence="7">Threonine/homoserine/homoserine lactone efflux protein</fullName>
    </submittedName>
</protein>
<feature type="transmembrane region" description="Helical" evidence="6">
    <location>
        <begin position="49"/>
        <end position="74"/>
    </location>
</feature>
<dbReference type="EMBL" id="CYHC01000013">
    <property type="protein sequence ID" value="CUA90525.1"/>
    <property type="molecule type" value="Genomic_DNA"/>
</dbReference>
<evidence type="ECO:0000256" key="5">
    <source>
        <dbReference type="ARBA" id="ARBA00023136"/>
    </source>
</evidence>
<dbReference type="Pfam" id="PF01810">
    <property type="entry name" value="LysE"/>
    <property type="match status" value="1"/>
</dbReference>
<keyword evidence="3 6" id="KW-0812">Transmembrane</keyword>
<comment type="subcellular location">
    <subcellularLocation>
        <location evidence="1">Cell membrane</location>
        <topology evidence="1">Multi-pass membrane protein</topology>
    </subcellularLocation>
</comment>